<evidence type="ECO:0000256" key="4">
    <source>
        <dbReference type="ARBA" id="ARBA00004496"/>
    </source>
</evidence>
<evidence type="ECO:0000256" key="7">
    <source>
        <dbReference type="ARBA" id="ARBA00022490"/>
    </source>
</evidence>
<evidence type="ECO:0000256" key="12">
    <source>
        <dbReference type="ARBA" id="ARBA00023242"/>
    </source>
</evidence>
<dbReference type="Proteomes" id="UP000823388">
    <property type="component" value="Chromosome 6N"/>
</dbReference>
<keyword evidence="9" id="KW-0256">Endoplasmic reticulum</keyword>
<evidence type="ECO:0000256" key="9">
    <source>
        <dbReference type="ARBA" id="ARBA00022824"/>
    </source>
</evidence>
<comment type="subcellular location">
    <subcellularLocation>
        <location evidence="4">Cytoplasm</location>
    </subcellularLocation>
    <subcellularLocation>
        <location evidence="3">Endoplasmic reticulum</location>
    </subcellularLocation>
    <subcellularLocation>
        <location evidence="2">Membrane</location>
        <topology evidence="2">Multi-pass membrane protein</topology>
    </subcellularLocation>
    <subcellularLocation>
        <location evidence="1">Nucleus</location>
    </subcellularLocation>
</comment>
<keyword evidence="15" id="KW-1185">Reference proteome</keyword>
<keyword evidence="11 13" id="KW-0472">Membrane</keyword>
<dbReference type="GO" id="GO:0009725">
    <property type="term" value="P:response to hormone"/>
    <property type="evidence" value="ECO:0007669"/>
    <property type="project" value="UniProtKB-ARBA"/>
</dbReference>
<dbReference type="GO" id="GO:0016020">
    <property type="term" value="C:membrane"/>
    <property type="evidence" value="ECO:0007669"/>
    <property type="project" value="UniProtKB-SubCell"/>
</dbReference>
<keyword evidence="8 13" id="KW-0812">Transmembrane</keyword>
<comment type="similarity">
    <text evidence="5">Belongs to the plant organ size related (OSR) protein family.</text>
</comment>
<evidence type="ECO:0000256" key="5">
    <source>
        <dbReference type="ARBA" id="ARBA00006891"/>
    </source>
</evidence>
<dbReference type="GO" id="GO:0005783">
    <property type="term" value="C:endoplasmic reticulum"/>
    <property type="evidence" value="ECO:0007669"/>
    <property type="project" value="UniProtKB-SubCell"/>
</dbReference>
<dbReference type="AlphaFoldDB" id="A0A8T0QTF5"/>
<protein>
    <submittedName>
        <fullName evidence="14">Uncharacterized protein</fullName>
    </submittedName>
</protein>
<evidence type="ECO:0000256" key="8">
    <source>
        <dbReference type="ARBA" id="ARBA00022692"/>
    </source>
</evidence>
<dbReference type="GO" id="GO:0046622">
    <property type="term" value="P:positive regulation of organ growth"/>
    <property type="evidence" value="ECO:0007669"/>
    <property type="project" value="InterPro"/>
</dbReference>
<proteinExistence type="inferred from homology"/>
<evidence type="ECO:0000256" key="6">
    <source>
        <dbReference type="ARBA" id="ARBA00022473"/>
    </source>
</evidence>
<gene>
    <name evidence="14" type="ORF">PVAP13_6NG016291</name>
</gene>
<feature type="transmembrane region" description="Helical" evidence="13">
    <location>
        <begin position="91"/>
        <end position="110"/>
    </location>
</feature>
<keyword evidence="6" id="KW-0217">Developmental protein</keyword>
<dbReference type="EMBL" id="CM029048">
    <property type="protein sequence ID" value="KAG2576300.1"/>
    <property type="molecule type" value="Genomic_DNA"/>
</dbReference>
<evidence type="ECO:0000256" key="13">
    <source>
        <dbReference type="SAM" id="Phobius"/>
    </source>
</evidence>
<accession>A0A8T0QTF5</accession>
<organism evidence="14 15">
    <name type="scientific">Panicum virgatum</name>
    <name type="common">Blackwell switchgrass</name>
    <dbReference type="NCBI Taxonomy" id="38727"/>
    <lineage>
        <taxon>Eukaryota</taxon>
        <taxon>Viridiplantae</taxon>
        <taxon>Streptophyta</taxon>
        <taxon>Embryophyta</taxon>
        <taxon>Tracheophyta</taxon>
        <taxon>Spermatophyta</taxon>
        <taxon>Magnoliopsida</taxon>
        <taxon>Liliopsida</taxon>
        <taxon>Poales</taxon>
        <taxon>Poaceae</taxon>
        <taxon>PACMAD clade</taxon>
        <taxon>Panicoideae</taxon>
        <taxon>Panicodae</taxon>
        <taxon>Paniceae</taxon>
        <taxon>Panicinae</taxon>
        <taxon>Panicum</taxon>
        <taxon>Panicum sect. Hiantes</taxon>
    </lineage>
</organism>
<evidence type="ECO:0000256" key="11">
    <source>
        <dbReference type="ARBA" id="ARBA00023136"/>
    </source>
</evidence>
<evidence type="ECO:0000256" key="3">
    <source>
        <dbReference type="ARBA" id="ARBA00004240"/>
    </source>
</evidence>
<keyword evidence="7" id="KW-0963">Cytoplasm</keyword>
<evidence type="ECO:0000313" key="15">
    <source>
        <dbReference type="Proteomes" id="UP000823388"/>
    </source>
</evidence>
<dbReference type="InterPro" id="IPR037468">
    <property type="entry name" value="ARGOS/ARL/OSR1"/>
</dbReference>
<evidence type="ECO:0000256" key="10">
    <source>
        <dbReference type="ARBA" id="ARBA00022989"/>
    </source>
</evidence>
<evidence type="ECO:0000256" key="1">
    <source>
        <dbReference type="ARBA" id="ARBA00004123"/>
    </source>
</evidence>
<evidence type="ECO:0000256" key="2">
    <source>
        <dbReference type="ARBA" id="ARBA00004141"/>
    </source>
</evidence>
<name>A0A8T0QTF5_PANVG</name>
<keyword evidence="10 13" id="KW-1133">Transmembrane helix</keyword>
<dbReference type="GO" id="GO:0005634">
    <property type="term" value="C:nucleus"/>
    <property type="evidence" value="ECO:0007669"/>
    <property type="project" value="UniProtKB-SubCell"/>
</dbReference>
<evidence type="ECO:0000313" key="14">
    <source>
        <dbReference type="EMBL" id="KAG2576300.1"/>
    </source>
</evidence>
<sequence>MRAGALLIHHLRHVAMASQSQYTGPKPTTAFGAARGQNTAFPASVAMKRRGRGGGIGGSYLGAEAAALLACFTATLLVLPLLLPPLPPPPPMFLFVPVGIFAVLLLLVFVPFDARGAVTVGPPSSCSSPSPPTVLLVVVLA</sequence>
<comment type="caution">
    <text evidence="14">The sequence shown here is derived from an EMBL/GenBank/DDBJ whole genome shotgun (WGS) entry which is preliminary data.</text>
</comment>
<reference evidence="14" key="1">
    <citation type="submission" date="2020-05" db="EMBL/GenBank/DDBJ databases">
        <title>WGS assembly of Panicum virgatum.</title>
        <authorList>
            <person name="Lovell J.T."/>
            <person name="Jenkins J."/>
            <person name="Shu S."/>
            <person name="Juenger T.E."/>
            <person name="Schmutz J."/>
        </authorList>
    </citation>
    <scope>NUCLEOTIDE SEQUENCE</scope>
    <source>
        <strain evidence="14">AP13</strain>
    </source>
</reference>
<dbReference type="PANTHER" id="PTHR36023">
    <property type="entry name" value="ARGOS-LIKE PROTEIN"/>
    <property type="match status" value="1"/>
</dbReference>
<dbReference type="PANTHER" id="PTHR36023:SF2">
    <property type="entry name" value="OS08G0113700 PROTEIN"/>
    <property type="match status" value="1"/>
</dbReference>
<feature type="transmembrane region" description="Helical" evidence="13">
    <location>
        <begin position="57"/>
        <end position="79"/>
    </location>
</feature>
<keyword evidence="12" id="KW-0539">Nucleus</keyword>